<comment type="caution">
    <text evidence="1">The sequence shown here is derived from an EMBL/GenBank/DDBJ whole genome shotgun (WGS) entry which is preliminary data.</text>
</comment>
<reference evidence="1 2" key="1">
    <citation type="journal article" date="2024" name="J Genomics">
        <title>Draft genome sequencing and assembly of Favolaschia claudopus CIRM-BRFM 2984 isolated from oak limbs.</title>
        <authorList>
            <person name="Navarro D."/>
            <person name="Drula E."/>
            <person name="Chaduli D."/>
            <person name="Cazenave R."/>
            <person name="Ahrendt S."/>
            <person name="Wang J."/>
            <person name="Lipzen A."/>
            <person name="Daum C."/>
            <person name="Barry K."/>
            <person name="Grigoriev I.V."/>
            <person name="Favel A."/>
            <person name="Rosso M.N."/>
            <person name="Martin F."/>
        </authorList>
    </citation>
    <scope>NUCLEOTIDE SEQUENCE [LARGE SCALE GENOMIC DNA]</scope>
    <source>
        <strain evidence="1 2">CIRM-BRFM 2984</strain>
    </source>
</reference>
<sequence>MNIPSSTLEPVPVHVDFTRDQVSVDGSRKATWTGIRLFRHALEPVNYRTETLLLNFDANEEPLVYGEILPTPDPHHANPESDRVDSIIRVRIESTKRGPEGERFEVSTTLFGISFVLVVVAGNESPSILVSQGPKGLDGRSFYIFLEEKEYKTLKMAGAHNSSEPPPIAASAHGVKLNPDVIYVTLFDETLKAYWQAFAIAVMLCVAKYDAITTR</sequence>
<protein>
    <submittedName>
        <fullName evidence="1">Uncharacterized protein</fullName>
    </submittedName>
</protein>
<name>A0AAW0A668_9AGAR</name>
<dbReference type="AlphaFoldDB" id="A0AAW0A668"/>
<proteinExistence type="predicted"/>
<accession>A0AAW0A668</accession>
<gene>
    <name evidence="1" type="ORF">R3P38DRAFT_3217172</name>
</gene>
<keyword evidence="2" id="KW-1185">Reference proteome</keyword>
<evidence type="ECO:0000313" key="1">
    <source>
        <dbReference type="EMBL" id="KAK7001575.1"/>
    </source>
</evidence>
<organism evidence="1 2">
    <name type="scientific">Favolaschia claudopus</name>
    <dbReference type="NCBI Taxonomy" id="2862362"/>
    <lineage>
        <taxon>Eukaryota</taxon>
        <taxon>Fungi</taxon>
        <taxon>Dikarya</taxon>
        <taxon>Basidiomycota</taxon>
        <taxon>Agaricomycotina</taxon>
        <taxon>Agaricomycetes</taxon>
        <taxon>Agaricomycetidae</taxon>
        <taxon>Agaricales</taxon>
        <taxon>Marasmiineae</taxon>
        <taxon>Mycenaceae</taxon>
        <taxon>Favolaschia</taxon>
    </lineage>
</organism>
<dbReference type="EMBL" id="JAWWNJ010000083">
    <property type="protein sequence ID" value="KAK7001575.1"/>
    <property type="molecule type" value="Genomic_DNA"/>
</dbReference>
<evidence type="ECO:0000313" key="2">
    <source>
        <dbReference type="Proteomes" id="UP001362999"/>
    </source>
</evidence>
<dbReference type="Proteomes" id="UP001362999">
    <property type="component" value="Unassembled WGS sequence"/>
</dbReference>